<protein>
    <submittedName>
        <fullName evidence="2">Uncharacterized protein</fullName>
    </submittedName>
</protein>
<organism evidence="2 3">
    <name type="scientific">Limnoglobus roseus</name>
    <dbReference type="NCBI Taxonomy" id="2598579"/>
    <lineage>
        <taxon>Bacteria</taxon>
        <taxon>Pseudomonadati</taxon>
        <taxon>Planctomycetota</taxon>
        <taxon>Planctomycetia</taxon>
        <taxon>Gemmatales</taxon>
        <taxon>Gemmataceae</taxon>
        <taxon>Limnoglobus</taxon>
    </lineage>
</organism>
<dbReference type="AlphaFoldDB" id="A0A5C1AC18"/>
<keyword evidence="3" id="KW-1185">Reference proteome</keyword>
<dbReference type="RefSeq" id="WP_149111586.1">
    <property type="nucleotide sequence ID" value="NZ_CP042425.1"/>
</dbReference>
<feature type="compositionally biased region" description="Basic and acidic residues" evidence="1">
    <location>
        <begin position="307"/>
        <end position="317"/>
    </location>
</feature>
<evidence type="ECO:0000256" key="1">
    <source>
        <dbReference type="SAM" id="MobiDB-lite"/>
    </source>
</evidence>
<evidence type="ECO:0000313" key="3">
    <source>
        <dbReference type="Proteomes" id="UP000324974"/>
    </source>
</evidence>
<dbReference type="OrthoDB" id="271514at2"/>
<proteinExistence type="predicted"/>
<name>A0A5C1AC18_9BACT</name>
<dbReference type="KEGG" id="lrs:PX52LOC_03895"/>
<dbReference type="EMBL" id="CP042425">
    <property type="protein sequence ID" value="QEL16919.1"/>
    <property type="molecule type" value="Genomic_DNA"/>
</dbReference>
<dbReference type="Proteomes" id="UP000324974">
    <property type="component" value="Chromosome"/>
</dbReference>
<gene>
    <name evidence="2" type="ORF">PX52LOC_03895</name>
</gene>
<evidence type="ECO:0000313" key="2">
    <source>
        <dbReference type="EMBL" id="QEL16919.1"/>
    </source>
</evidence>
<feature type="compositionally biased region" description="Basic residues" evidence="1">
    <location>
        <begin position="324"/>
        <end position="333"/>
    </location>
</feature>
<accession>A0A5C1AC18</accession>
<feature type="region of interest" description="Disordered" evidence="1">
    <location>
        <begin position="307"/>
        <end position="344"/>
    </location>
</feature>
<reference evidence="3" key="1">
    <citation type="submission" date="2019-08" db="EMBL/GenBank/DDBJ databases">
        <title>Limnoglobus roseus gen. nov., sp. nov., a novel freshwater planctomycete with a giant genome from the family Gemmataceae.</title>
        <authorList>
            <person name="Kulichevskaya I.S."/>
            <person name="Naumoff D.G."/>
            <person name="Miroshnikov K."/>
            <person name="Ivanova A."/>
            <person name="Philippov D.A."/>
            <person name="Hakobyan A."/>
            <person name="Rijpstra I.C."/>
            <person name="Sinninghe Damste J.S."/>
            <person name="Liesack W."/>
            <person name="Dedysh S.N."/>
        </authorList>
    </citation>
    <scope>NUCLEOTIDE SEQUENCE [LARGE SCALE GENOMIC DNA]</scope>
    <source>
        <strain evidence="3">PX52</strain>
    </source>
</reference>
<sequence length="344" mass="39421">MFLEYAGVKMETLTYDCNREAVYDDDGDTYLFHRWTINAEVVLGPDAGFVNYSTPPIAPNLKPLLDPWGREIRNIIQEERLQFPTSATTTDVNIRAHLMRPRQKLRFYEQSNLSNQNVIEYLLDLPREGDQCDCNAGPTPIAFNIRRIVGNARTIVANFQITAYERDGTYSKTDPSSVLLSNNWRETHELDADYFTTRVVEGVAHFDAAAIERLKLVIDGWRPNLAPKIPRGFRREAVTVALDEDHRRLHYSFVDVQQKATLIDGTGVGVTRAQVELQQMLTKEGDTFASILDTYSSVFEYRANRNFSREQADEDKSQQQGPGRRQRQRRRRLPPPNAPQNSNP</sequence>